<sequence length="79" mass="9522">MDIELHIQNKKLELIQWLSTLEDSTLIEKIMELRKRESKDWWNSISENEKQSIEKGLQDAEEGKLNPHTNARKLYEKWL</sequence>
<evidence type="ECO:0000313" key="1">
    <source>
        <dbReference type="EMBL" id="MCL9810116.1"/>
    </source>
</evidence>
<evidence type="ECO:0008006" key="3">
    <source>
        <dbReference type="Google" id="ProtNLM"/>
    </source>
</evidence>
<evidence type="ECO:0000313" key="2">
    <source>
        <dbReference type="Proteomes" id="UP001317191"/>
    </source>
</evidence>
<dbReference type="EMBL" id="JAMLJM010000016">
    <property type="protein sequence ID" value="MCL9810116.1"/>
    <property type="molecule type" value="Genomic_DNA"/>
</dbReference>
<organism evidence="1 2">
    <name type="scientific">Flavobacterium luminosum</name>
    <dbReference type="NCBI Taxonomy" id="2949086"/>
    <lineage>
        <taxon>Bacteria</taxon>
        <taxon>Pseudomonadati</taxon>
        <taxon>Bacteroidota</taxon>
        <taxon>Flavobacteriia</taxon>
        <taxon>Flavobacteriales</taxon>
        <taxon>Flavobacteriaceae</taxon>
        <taxon>Flavobacterium</taxon>
    </lineage>
</organism>
<accession>A0ABT0TRI8</accession>
<keyword evidence="2" id="KW-1185">Reference proteome</keyword>
<proteinExistence type="predicted"/>
<comment type="caution">
    <text evidence="1">The sequence shown here is derived from an EMBL/GenBank/DDBJ whole genome shotgun (WGS) entry which is preliminary data.</text>
</comment>
<name>A0ABT0TRI8_9FLAO</name>
<gene>
    <name evidence="1" type="ORF">NAT50_12190</name>
</gene>
<dbReference type="RefSeq" id="WP_250593505.1">
    <property type="nucleotide sequence ID" value="NZ_JAMLJM010000016.1"/>
</dbReference>
<reference evidence="1 2" key="1">
    <citation type="submission" date="2022-05" db="EMBL/GenBank/DDBJ databases">
        <title>Flavobacterium sp., isolated from activated sludge.</title>
        <authorList>
            <person name="Ran Q."/>
        </authorList>
    </citation>
    <scope>NUCLEOTIDE SEQUENCE [LARGE SCALE GENOMIC DNA]</scope>
    <source>
        <strain evidence="1 2">HXWNR70</strain>
    </source>
</reference>
<dbReference type="Proteomes" id="UP001317191">
    <property type="component" value="Unassembled WGS sequence"/>
</dbReference>
<protein>
    <recommendedName>
        <fullName evidence="3">Addiction module protein</fullName>
    </recommendedName>
</protein>